<name>A0A060CH83_9FIRM</name>
<protein>
    <submittedName>
        <fullName evidence="2">CAZy families GH15 protein</fullName>
    </submittedName>
</protein>
<feature type="non-terminal residue" evidence="2">
    <location>
        <position position="1"/>
    </location>
</feature>
<organism evidence="2">
    <name type="scientific">uncultured Candidatus Desulforudis sp</name>
    <dbReference type="NCBI Taxonomy" id="703112"/>
    <lineage>
        <taxon>Bacteria</taxon>
        <taxon>Bacillati</taxon>
        <taxon>Bacillota</taxon>
        <taxon>Clostridia</taxon>
        <taxon>Thermoanaerobacterales</taxon>
        <taxon>Candidatus Desulforudaceae</taxon>
        <taxon>Candidatus Desulforudis</taxon>
        <taxon>environmental samples</taxon>
    </lineage>
</organism>
<proteinExistence type="predicted"/>
<dbReference type="Gene3D" id="1.50.10.10">
    <property type="match status" value="1"/>
</dbReference>
<dbReference type="InterPro" id="IPR008928">
    <property type="entry name" value="6-hairpin_glycosidase_sf"/>
</dbReference>
<dbReference type="GO" id="GO:0005975">
    <property type="term" value="P:carbohydrate metabolic process"/>
    <property type="evidence" value="ECO:0007669"/>
    <property type="project" value="InterPro"/>
</dbReference>
<dbReference type="InterPro" id="IPR011613">
    <property type="entry name" value="GH15-like"/>
</dbReference>
<dbReference type="SUPFAM" id="SSF48208">
    <property type="entry name" value="Six-hairpin glycosidases"/>
    <property type="match status" value="1"/>
</dbReference>
<sequence>FMLGEFLRYTGDSKFVTKMYEPLVKPAADFMSKFIDTETGLPHASYDLWEEKFATHTYTTALTARALYSAADMAHGSKVTESMKTSGERLPIS</sequence>
<dbReference type="EMBL" id="KF127216">
    <property type="protein sequence ID" value="AIA94569.1"/>
    <property type="molecule type" value="Genomic_DNA"/>
</dbReference>
<accession>A0A060CH83</accession>
<evidence type="ECO:0000259" key="1">
    <source>
        <dbReference type="Pfam" id="PF00723"/>
    </source>
</evidence>
<reference evidence="2" key="1">
    <citation type="journal article" date="2013" name="Environ. Microbiol.">
        <title>Seasonally variable intestinal metagenomes of the red palm weevil (Rhynchophorus ferrugineus).</title>
        <authorList>
            <person name="Jia S."/>
            <person name="Zhang X."/>
            <person name="Zhang G."/>
            <person name="Yin A."/>
            <person name="Zhang S."/>
            <person name="Li F."/>
            <person name="Wang L."/>
            <person name="Zhao D."/>
            <person name="Yun Q."/>
            <person name="Tala"/>
            <person name="Wang J."/>
            <person name="Sun G."/>
            <person name="Baabdullah M."/>
            <person name="Yu X."/>
            <person name="Hu S."/>
            <person name="Al-Mssallem I.S."/>
            <person name="Yu J."/>
        </authorList>
    </citation>
    <scope>NUCLEOTIDE SEQUENCE</scope>
</reference>
<feature type="domain" description="GH15-like" evidence="1">
    <location>
        <begin position="16"/>
        <end position="83"/>
    </location>
</feature>
<dbReference type="Pfam" id="PF00723">
    <property type="entry name" value="Glyco_hydro_15"/>
    <property type="match status" value="1"/>
</dbReference>
<dbReference type="InterPro" id="IPR012341">
    <property type="entry name" value="6hp_glycosidase-like_sf"/>
</dbReference>
<evidence type="ECO:0000313" key="2">
    <source>
        <dbReference type="EMBL" id="AIA94569.1"/>
    </source>
</evidence>
<dbReference type="AlphaFoldDB" id="A0A060CH83"/>